<reference evidence="1 2" key="1">
    <citation type="journal article" date="2012" name="J. Bacteriol.">
        <title>Draft Genome Sequences for Two Metal-Reducing Pelosinus fermentans Strains Isolated from a Cr(VI)-Contaminated Site and for Type Strain R7.</title>
        <authorList>
            <person name="Brown S.D."/>
            <person name="Podar M."/>
            <person name="Klingeman D.M."/>
            <person name="Johnson C.M."/>
            <person name="Yang Z.K."/>
            <person name="Utturkar S.M."/>
            <person name="Land M.L."/>
            <person name="Mosher J.J."/>
            <person name="Hurt R.A.Jr."/>
            <person name="Phelps T.J."/>
            <person name="Palumbo A.V."/>
            <person name="Arkin A.P."/>
            <person name="Hazen T.C."/>
            <person name="Elias D.A."/>
        </authorList>
    </citation>
    <scope>NUCLEOTIDE SEQUENCE [LARGE SCALE GENOMIC DNA]</scope>
    <source>
        <strain evidence="1 2">B4</strain>
    </source>
</reference>
<protein>
    <submittedName>
        <fullName evidence="1">Uncharacterized protein</fullName>
    </submittedName>
</protein>
<dbReference type="AlphaFoldDB" id="I8RJ13"/>
<name>I8RJ13_9FIRM</name>
<gene>
    <name evidence="1" type="ORF">FB4_0179</name>
</gene>
<proteinExistence type="predicted"/>
<comment type="caution">
    <text evidence="1">The sequence shown here is derived from an EMBL/GenBank/DDBJ whole genome shotgun (WGS) entry which is preliminary data.</text>
</comment>
<dbReference type="EMBL" id="AKVJ01000011">
    <property type="protein sequence ID" value="EIW19928.1"/>
    <property type="molecule type" value="Genomic_DNA"/>
</dbReference>
<evidence type="ECO:0000313" key="1">
    <source>
        <dbReference type="EMBL" id="EIW19928.1"/>
    </source>
</evidence>
<evidence type="ECO:0000313" key="2">
    <source>
        <dbReference type="Proteomes" id="UP000004324"/>
    </source>
</evidence>
<accession>I8RJ13</accession>
<keyword evidence="2" id="KW-1185">Reference proteome</keyword>
<dbReference type="OrthoDB" id="9795624at2"/>
<organism evidence="1 2">
    <name type="scientific">Pelosinus fermentans B4</name>
    <dbReference type="NCBI Taxonomy" id="1149862"/>
    <lineage>
        <taxon>Bacteria</taxon>
        <taxon>Bacillati</taxon>
        <taxon>Bacillota</taxon>
        <taxon>Negativicutes</taxon>
        <taxon>Selenomonadales</taxon>
        <taxon>Sporomusaceae</taxon>
        <taxon>Pelosinus</taxon>
    </lineage>
</organism>
<dbReference type="Proteomes" id="UP000004324">
    <property type="component" value="Unassembled WGS sequence"/>
</dbReference>
<sequence>MAIRPKVGARVVLRWWEIRDGVKPPAVAWTGTVVKIRGDSRRKYYDVQRDADGYIVTAWAGGMDYEKSKT</sequence>